<evidence type="ECO:0000313" key="4">
    <source>
        <dbReference type="Proteomes" id="UP001065322"/>
    </source>
</evidence>
<dbReference type="Gene3D" id="1.10.10.10">
    <property type="entry name" value="Winged helix-like DNA-binding domain superfamily/Winged helix DNA-binding domain"/>
    <property type="match status" value="1"/>
</dbReference>
<dbReference type="SUPFAM" id="SSF46785">
    <property type="entry name" value="Winged helix' DNA-binding domain"/>
    <property type="match status" value="1"/>
</dbReference>
<keyword evidence="4" id="KW-1185">Reference proteome</keyword>
<feature type="compositionally biased region" description="Basic and acidic residues" evidence="1">
    <location>
        <begin position="131"/>
        <end position="150"/>
    </location>
</feature>
<organism evidence="3 4">
    <name type="scientific">Thalassolituus hydrocarboniclasticus</name>
    <dbReference type="NCBI Taxonomy" id="2742796"/>
    <lineage>
        <taxon>Bacteria</taxon>
        <taxon>Pseudomonadati</taxon>
        <taxon>Pseudomonadota</taxon>
        <taxon>Gammaproteobacteria</taxon>
        <taxon>Oceanospirillales</taxon>
        <taxon>Oceanospirillaceae</taxon>
        <taxon>Thalassolituus</taxon>
    </lineage>
</organism>
<dbReference type="InterPro" id="IPR000835">
    <property type="entry name" value="HTH_MarR-typ"/>
</dbReference>
<protein>
    <submittedName>
        <fullName evidence="3">Winged helix-turn-helix transcriptional regulator</fullName>
    </submittedName>
</protein>
<gene>
    <name evidence="3" type="ORF">HUF19_16355</name>
</gene>
<feature type="region of interest" description="Disordered" evidence="1">
    <location>
        <begin position="125"/>
        <end position="150"/>
    </location>
</feature>
<dbReference type="EMBL" id="CP054475">
    <property type="protein sequence ID" value="UXD88915.1"/>
    <property type="molecule type" value="Genomic_DNA"/>
</dbReference>
<dbReference type="PANTHER" id="PTHR33164:SF101">
    <property type="entry name" value="TRANSCRIPTIONAL REPRESSOR MPRA"/>
    <property type="match status" value="1"/>
</dbReference>
<dbReference type="InterPro" id="IPR036388">
    <property type="entry name" value="WH-like_DNA-bd_sf"/>
</dbReference>
<dbReference type="Proteomes" id="UP001065322">
    <property type="component" value="Chromosome"/>
</dbReference>
<dbReference type="PANTHER" id="PTHR33164">
    <property type="entry name" value="TRANSCRIPTIONAL REGULATOR, MARR FAMILY"/>
    <property type="match status" value="1"/>
</dbReference>
<evidence type="ECO:0000313" key="3">
    <source>
        <dbReference type="EMBL" id="UXD88915.1"/>
    </source>
</evidence>
<evidence type="ECO:0000256" key="1">
    <source>
        <dbReference type="SAM" id="MobiDB-lite"/>
    </source>
</evidence>
<evidence type="ECO:0000259" key="2">
    <source>
        <dbReference type="SMART" id="SM00347"/>
    </source>
</evidence>
<dbReference type="SMART" id="SM00347">
    <property type="entry name" value="HTH_MARR"/>
    <property type="match status" value="1"/>
</dbReference>
<feature type="domain" description="HTH marR-type" evidence="2">
    <location>
        <begin position="28"/>
        <end position="131"/>
    </location>
</feature>
<reference evidence="4" key="1">
    <citation type="submission" date="2020-06" db="EMBL/GenBank/DDBJ databases">
        <title>Thalassolituus marinus alknpb1M-1, a hydrocarbon-degrading bacterium isolated from the deep-sea overlying water using an in-situ strategy from the South China Sea basin.</title>
        <authorList>
            <person name="Dong C."/>
            <person name="Chen Y."/>
            <person name="Shao Z."/>
        </authorList>
    </citation>
    <scope>NUCLEOTIDE SEQUENCE [LARGE SCALE GENOMIC DNA]</scope>
    <source>
        <strain evidence="4">alknpb1M-1</strain>
    </source>
</reference>
<dbReference type="RefSeq" id="WP_260997598.1">
    <property type="nucleotide sequence ID" value="NZ_CP054475.1"/>
</dbReference>
<dbReference type="InterPro" id="IPR039422">
    <property type="entry name" value="MarR/SlyA-like"/>
</dbReference>
<dbReference type="InterPro" id="IPR036390">
    <property type="entry name" value="WH_DNA-bd_sf"/>
</dbReference>
<name>A0ABY6AGX1_9GAMM</name>
<dbReference type="Pfam" id="PF12802">
    <property type="entry name" value="MarR_2"/>
    <property type="match status" value="1"/>
</dbReference>
<proteinExistence type="predicted"/>
<accession>A0ABY6AGX1</accession>
<sequence>MDKLNKQDYQSLSDFRYRLRIFQRHSENICKAHGLTSLQYLLLLHLKGFSGREWATVSELSEKLQAKHHGTVMLVDRCCELGLVERRESITDKRCIEIHLLSRGEELADKIAWQHRPELELLEQKFPLSSHTDEHHPAEFSAPEKRKSGT</sequence>